<feature type="transmembrane region" description="Helical" evidence="1">
    <location>
        <begin position="255"/>
        <end position="275"/>
    </location>
</feature>
<comment type="caution">
    <text evidence="2">The sequence shown here is derived from an EMBL/GenBank/DDBJ whole genome shotgun (WGS) entry which is preliminary data.</text>
</comment>
<sequence length="308" mass="33410">MSMTTTSAQAQSISSTPSVHSLKPSFFGILRGELLKVSRLLITRVMVVCLIGGTVLLQFFLLTSNSMRELLAREPLSFLYRELDANLMIMRVFGGMFLLVLTSYAIGLDYQYGTIRILLARGVGRVQLLLAKITAMLCVALILFACWSLLSIILSGITILSLTGSFNTFGAINSKFWADAGLYALTVLISMTASIMAATMFTALSRSLALGLGGAIALFPLDNMSVLVFMILAQVTQSEIWLNITAYLLGPNLNAMPVLLLPNAGFTVMGFGPLIKGTGVHSLWVTLAYTVVFTVVSIVVTWKRDVKE</sequence>
<dbReference type="RefSeq" id="WP_201372175.1">
    <property type="nucleotide sequence ID" value="NZ_BNJG01000001.1"/>
</dbReference>
<evidence type="ECO:0000256" key="1">
    <source>
        <dbReference type="SAM" id="Phobius"/>
    </source>
</evidence>
<evidence type="ECO:0000313" key="3">
    <source>
        <dbReference type="Proteomes" id="UP000654345"/>
    </source>
</evidence>
<feature type="transmembrane region" description="Helical" evidence="1">
    <location>
        <begin position="180"/>
        <end position="201"/>
    </location>
</feature>
<dbReference type="Pfam" id="PF12679">
    <property type="entry name" value="ABC2_membrane_2"/>
    <property type="match status" value="1"/>
</dbReference>
<feature type="transmembrane region" description="Helical" evidence="1">
    <location>
        <begin position="129"/>
        <end position="160"/>
    </location>
</feature>
<dbReference type="Proteomes" id="UP000654345">
    <property type="component" value="Unassembled WGS sequence"/>
</dbReference>
<feature type="transmembrane region" description="Helical" evidence="1">
    <location>
        <begin position="282"/>
        <end position="302"/>
    </location>
</feature>
<keyword evidence="1" id="KW-0812">Transmembrane</keyword>
<organism evidence="2 3">
    <name type="scientific">Ktedonobacter robiniae</name>
    <dbReference type="NCBI Taxonomy" id="2778365"/>
    <lineage>
        <taxon>Bacteria</taxon>
        <taxon>Bacillati</taxon>
        <taxon>Chloroflexota</taxon>
        <taxon>Ktedonobacteria</taxon>
        <taxon>Ktedonobacterales</taxon>
        <taxon>Ktedonobacteraceae</taxon>
        <taxon>Ktedonobacter</taxon>
    </lineage>
</organism>
<accession>A0ABQ3USA0</accession>
<feature type="transmembrane region" description="Helical" evidence="1">
    <location>
        <begin position="88"/>
        <end position="108"/>
    </location>
</feature>
<protein>
    <recommendedName>
        <fullName evidence="4">ABC transporter permease</fullName>
    </recommendedName>
</protein>
<keyword evidence="1" id="KW-0472">Membrane</keyword>
<evidence type="ECO:0008006" key="4">
    <source>
        <dbReference type="Google" id="ProtNLM"/>
    </source>
</evidence>
<name>A0ABQ3USA0_9CHLR</name>
<gene>
    <name evidence="2" type="ORF">KSB_40760</name>
</gene>
<evidence type="ECO:0000313" key="2">
    <source>
        <dbReference type="EMBL" id="GHO55601.1"/>
    </source>
</evidence>
<proteinExistence type="predicted"/>
<keyword evidence="3" id="KW-1185">Reference proteome</keyword>
<reference evidence="2 3" key="1">
    <citation type="journal article" date="2021" name="Int. J. Syst. Evol. Microbiol.">
        <title>Reticulibacter mediterranei gen. nov., sp. nov., within the new family Reticulibacteraceae fam. nov., and Ktedonospora formicarum gen. nov., sp. nov., Ktedonobacter robiniae sp. nov., Dictyobacter formicarum sp. nov. and Dictyobacter arantiisoli sp. nov., belonging to the class Ktedonobacteria.</title>
        <authorList>
            <person name="Yabe S."/>
            <person name="Zheng Y."/>
            <person name="Wang C.M."/>
            <person name="Sakai Y."/>
            <person name="Abe K."/>
            <person name="Yokota A."/>
            <person name="Donadio S."/>
            <person name="Cavaletti L."/>
            <person name="Monciardini P."/>
        </authorList>
    </citation>
    <scope>NUCLEOTIDE SEQUENCE [LARGE SCALE GENOMIC DNA]</scope>
    <source>
        <strain evidence="2 3">SOSP1-30</strain>
    </source>
</reference>
<feature type="transmembrane region" description="Helical" evidence="1">
    <location>
        <begin position="41"/>
        <end position="61"/>
    </location>
</feature>
<dbReference type="EMBL" id="BNJG01000001">
    <property type="protein sequence ID" value="GHO55601.1"/>
    <property type="molecule type" value="Genomic_DNA"/>
</dbReference>
<keyword evidence="1" id="KW-1133">Transmembrane helix</keyword>
<feature type="transmembrane region" description="Helical" evidence="1">
    <location>
        <begin position="208"/>
        <end position="235"/>
    </location>
</feature>